<dbReference type="EMBL" id="NWSH01000327">
    <property type="protein sequence ID" value="PCG77405.1"/>
    <property type="molecule type" value="Genomic_DNA"/>
</dbReference>
<comment type="caution">
    <text evidence="2">The sequence shown here is derived from an EMBL/GenBank/DDBJ whole genome shotgun (WGS) entry which is preliminary data.</text>
</comment>
<gene>
    <name evidence="2" type="ORF">B5V51_7385</name>
</gene>
<organism evidence="2">
    <name type="scientific">Heliothis virescens</name>
    <name type="common">Tobacco budworm moth</name>
    <dbReference type="NCBI Taxonomy" id="7102"/>
    <lineage>
        <taxon>Eukaryota</taxon>
        <taxon>Metazoa</taxon>
        <taxon>Ecdysozoa</taxon>
        <taxon>Arthropoda</taxon>
        <taxon>Hexapoda</taxon>
        <taxon>Insecta</taxon>
        <taxon>Pterygota</taxon>
        <taxon>Neoptera</taxon>
        <taxon>Endopterygota</taxon>
        <taxon>Lepidoptera</taxon>
        <taxon>Glossata</taxon>
        <taxon>Ditrysia</taxon>
        <taxon>Noctuoidea</taxon>
        <taxon>Noctuidae</taxon>
        <taxon>Heliothinae</taxon>
        <taxon>Heliothis</taxon>
    </lineage>
</organism>
<evidence type="ECO:0000313" key="2">
    <source>
        <dbReference type="EMBL" id="PCG77405.1"/>
    </source>
</evidence>
<proteinExistence type="predicted"/>
<reference evidence="2" key="1">
    <citation type="submission" date="2017-09" db="EMBL/GenBank/DDBJ databases">
        <title>Contemporary evolution of a Lepidopteran species, Heliothis virescens, in response to modern agricultural practices.</title>
        <authorList>
            <person name="Fritz M.L."/>
            <person name="Deyonke A.M."/>
            <person name="Papanicolaou A."/>
            <person name="Micinski S."/>
            <person name="Westbrook J."/>
            <person name="Gould F."/>
        </authorList>
    </citation>
    <scope>NUCLEOTIDE SEQUENCE [LARGE SCALE GENOMIC DNA]</scope>
    <source>
        <strain evidence="2">HvINT-</strain>
        <tissue evidence="2">Whole body</tissue>
    </source>
</reference>
<name>A0A2A4JZG1_HELVI</name>
<keyword evidence="1" id="KW-0732">Signal</keyword>
<evidence type="ECO:0000256" key="1">
    <source>
        <dbReference type="SAM" id="SignalP"/>
    </source>
</evidence>
<dbReference type="AlphaFoldDB" id="A0A2A4JZG1"/>
<feature type="signal peptide" evidence="1">
    <location>
        <begin position="1"/>
        <end position="19"/>
    </location>
</feature>
<sequence length="101" mass="11259">MMCNPVALLLLLALTGALTAPAMYDDYTEVVPQKRAALVLDRLLVALQKALHEDNGPQRGYDRVDPNGPRTAPLRLADDEINDLTYMNFEVLLRVVAEPHF</sequence>
<feature type="chain" id="PRO_5013105210" evidence="1">
    <location>
        <begin position="20"/>
        <end position="101"/>
    </location>
</feature>
<accession>A0A2A4JZG1</accession>
<protein>
    <submittedName>
        <fullName evidence="2">Uncharacterized protein</fullName>
    </submittedName>
</protein>